<evidence type="ECO:0000313" key="3">
    <source>
        <dbReference type="Proteomes" id="UP000020681"/>
    </source>
</evidence>
<feature type="region of interest" description="Disordered" evidence="1">
    <location>
        <begin position="18"/>
        <end position="43"/>
    </location>
</feature>
<evidence type="ECO:0000313" key="2">
    <source>
        <dbReference type="EMBL" id="EUA89775.1"/>
    </source>
</evidence>
<comment type="caution">
    <text evidence="2">The sequence shown here is derived from an EMBL/GenBank/DDBJ whole genome shotgun (WGS) entry which is preliminary data.</text>
</comment>
<feature type="compositionally biased region" description="Low complexity" evidence="1">
    <location>
        <begin position="20"/>
        <end position="35"/>
    </location>
</feature>
<organism evidence="2 3">
    <name type="scientific">Mycobacterium ulcerans str. Harvey</name>
    <dbReference type="NCBI Taxonomy" id="1299332"/>
    <lineage>
        <taxon>Bacteria</taxon>
        <taxon>Bacillati</taxon>
        <taxon>Actinomycetota</taxon>
        <taxon>Actinomycetes</taxon>
        <taxon>Mycobacteriales</taxon>
        <taxon>Mycobacteriaceae</taxon>
        <taxon>Mycobacterium</taxon>
        <taxon>Mycobacterium ulcerans group</taxon>
    </lineage>
</organism>
<proteinExistence type="predicted"/>
<evidence type="ECO:0000256" key="1">
    <source>
        <dbReference type="SAM" id="MobiDB-lite"/>
    </source>
</evidence>
<gene>
    <name evidence="2" type="ORF">I551_3752</name>
</gene>
<protein>
    <submittedName>
        <fullName evidence="2">Uncharacterized protein</fullName>
    </submittedName>
</protein>
<accession>A0ABN0QY94</accession>
<keyword evidence="3" id="KW-1185">Reference proteome</keyword>
<dbReference type="EMBL" id="JAOL01000116">
    <property type="protein sequence ID" value="EUA89775.1"/>
    <property type="molecule type" value="Genomic_DNA"/>
</dbReference>
<name>A0ABN0QY94_MYCUL</name>
<reference evidence="2 3" key="1">
    <citation type="submission" date="2014-01" db="EMBL/GenBank/DDBJ databases">
        <authorList>
            <person name="Dobos K."/>
            <person name="Lenaerts A."/>
            <person name="Ordway D."/>
            <person name="DeGroote M.A."/>
            <person name="Parker T."/>
            <person name="Sizemore C."/>
            <person name="Tallon L.J."/>
            <person name="Sadzewicz L.K."/>
            <person name="Sengamalay N."/>
            <person name="Fraser C.M."/>
            <person name="Hine E."/>
            <person name="Shefchek K.A."/>
            <person name="Das S.P."/>
            <person name="Tettelin H."/>
        </authorList>
    </citation>
    <scope>NUCLEOTIDE SEQUENCE [LARGE SCALE GENOMIC DNA]</scope>
    <source>
        <strain evidence="2 3">Harvey</strain>
    </source>
</reference>
<sequence length="43" mass="4376">MLDFGSADGDELVAWEFDHAGPTSPATAPSFTPLPCNASIPAA</sequence>
<dbReference type="Proteomes" id="UP000020681">
    <property type="component" value="Unassembled WGS sequence"/>
</dbReference>